<keyword evidence="1" id="KW-1133">Transmembrane helix</keyword>
<evidence type="ECO:0000313" key="3">
    <source>
        <dbReference type="Proteomes" id="UP000682266"/>
    </source>
</evidence>
<keyword evidence="1" id="KW-0812">Transmembrane</keyword>
<dbReference type="EMBL" id="JAGSVG010000016">
    <property type="protein sequence ID" value="MBR8130982.1"/>
    <property type="molecule type" value="Genomic_DNA"/>
</dbReference>
<dbReference type="Pfam" id="PF11177">
    <property type="entry name" value="DUF2964"/>
    <property type="match status" value="1"/>
</dbReference>
<protein>
    <submittedName>
        <fullName evidence="2">DUF2964 family protein</fullName>
    </submittedName>
</protein>
<name>A0AA41E9N0_9BURK</name>
<feature type="transmembrane region" description="Helical" evidence="1">
    <location>
        <begin position="38"/>
        <end position="57"/>
    </location>
</feature>
<dbReference type="RefSeq" id="WP_006752850.1">
    <property type="nucleotide sequence ID" value="NZ_CADEPQ010000001.1"/>
</dbReference>
<dbReference type="GeneID" id="93086810"/>
<evidence type="ECO:0000256" key="1">
    <source>
        <dbReference type="SAM" id="Phobius"/>
    </source>
</evidence>
<sequence length="61" mass="6525">MIRPQYRSALATACVFIALASLLGVVHAMLVDERIVPYAIVTLVSGIVAFVAQLNPASRAR</sequence>
<dbReference type="Proteomes" id="UP000682266">
    <property type="component" value="Unassembled WGS sequence"/>
</dbReference>
<dbReference type="AlphaFoldDB" id="A0AA41E9N0"/>
<evidence type="ECO:0000313" key="2">
    <source>
        <dbReference type="EMBL" id="MBR8130982.1"/>
    </source>
</evidence>
<reference evidence="2" key="1">
    <citation type="submission" date="2021-04" db="EMBL/GenBank/DDBJ databases">
        <title>A collection of bacterial strains from the Burkholderia cepacia Research Laboratory and Repository.</title>
        <authorList>
            <person name="Lipuma J."/>
            <person name="Spilker T."/>
        </authorList>
    </citation>
    <scope>NUCLEOTIDE SEQUENCE</scope>
    <source>
        <strain evidence="2">AU36012</strain>
    </source>
</reference>
<gene>
    <name evidence="2" type="ORF">KDW93_18750</name>
</gene>
<dbReference type="InterPro" id="IPR021347">
    <property type="entry name" value="DUF2964"/>
</dbReference>
<keyword evidence="1" id="KW-0472">Membrane</keyword>
<proteinExistence type="predicted"/>
<comment type="caution">
    <text evidence="2">The sequence shown here is derived from an EMBL/GenBank/DDBJ whole genome shotgun (WGS) entry which is preliminary data.</text>
</comment>
<accession>A0AA41E9N0</accession>
<organism evidence="2 3">
    <name type="scientific">Burkholderia ambifaria</name>
    <dbReference type="NCBI Taxonomy" id="152480"/>
    <lineage>
        <taxon>Bacteria</taxon>
        <taxon>Pseudomonadati</taxon>
        <taxon>Pseudomonadota</taxon>
        <taxon>Betaproteobacteria</taxon>
        <taxon>Burkholderiales</taxon>
        <taxon>Burkholderiaceae</taxon>
        <taxon>Burkholderia</taxon>
        <taxon>Burkholderia cepacia complex</taxon>
    </lineage>
</organism>